<proteinExistence type="predicted"/>
<evidence type="ECO:0000313" key="3">
    <source>
        <dbReference type="Proteomes" id="UP001157440"/>
    </source>
</evidence>
<evidence type="ECO:0000256" key="1">
    <source>
        <dbReference type="SAM" id="SignalP"/>
    </source>
</evidence>
<feature type="signal peptide" evidence="1">
    <location>
        <begin position="1"/>
        <end position="22"/>
    </location>
</feature>
<dbReference type="AlphaFoldDB" id="A0AA37WU16"/>
<sequence>MILRLVASMTLACCASISTAQAETAWQKLTYSDPRHPSAFSPIVTPLWRRELADKPFYQIHAARFEAAGTTYLVSVAFAGGICAMGANDRNAVAEPAICPARFDVLRDGAVVHTVRGRACSVAPLPEDAMANPTDTTEVRFDAASITVNFRSRLSGKWVRTCQRRMRVR</sequence>
<evidence type="ECO:0000313" key="2">
    <source>
        <dbReference type="EMBL" id="GLS71697.1"/>
    </source>
</evidence>
<keyword evidence="3" id="KW-1185">Reference proteome</keyword>
<accession>A0AA37WU16</accession>
<name>A0AA37WU16_9HYPH</name>
<gene>
    <name evidence="2" type="ORF">GCM10007890_37100</name>
</gene>
<dbReference type="EMBL" id="BSPL01000018">
    <property type="protein sequence ID" value="GLS71697.1"/>
    <property type="molecule type" value="Genomic_DNA"/>
</dbReference>
<organism evidence="2 3">
    <name type="scientific">Methylobacterium tardum</name>
    <dbReference type="NCBI Taxonomy" id="374432"/>
    <lineage>
        <taxon>Bacteria</taxon>
        <taxon>Pseudomonadati</taxon>
        <taxon>Pseudomonadota</taxon>
        <taxon>Alphaproteobacteria</taxon>
        <taxon>Hyphomicrobiales</taxon>
        <taxon>Methylobacteriaceae</taxon>
        <taxon>Methylobacterium</taxon>
    </lineage>
</organism>
<keyword evidence="1" id="KW-0732">Signal</keyword>
<dbReference type="Proteomes" id="UP001157440">
    <property type="component" value="Unassembled WGS sequence"/>
</dbReference>
<feature type="chain" id="PRO_5041334950" evidence="1">
    <location>
        <begin position="23"/>
        <end position="169"/>
    </location>
</feature>
<protein>
    <submittedName>
        <fullName evidence="2">Uncharacterized protein</fullName>
    </submittedName>
</protein>
<reference evidence="3" key="1">
    <citation type="journal article" date="2019" name="Int. J. Syst. Evol. Microbiol.">
        <title>The Global Catalogue of Microorganisms (GCM) 10K type strain sequencing project: providing services to taxonomists for standard genome sequencing and annotation.</title>
        <authorList>
            <consortium name="The Broad Institute Genomics Platform"/>
            <consortium name="The Broad Institute Genome Sequencing Center for Infectious Disease"/>
            <person name="Wu L."/>
            <person name="Ma J."/>
        </authorList>
    </citation>
    <scope>NUCLEOTIDE SEQUENCE [LARGE SCALE GENOMIC DNA]</scope>
    <source>
        <strain evidence="3">NBRC 103632</strain>
    </source>
</reference>
<comment type="caution">
    <text evidence="2">The sequence shown here is derived from an EMBL/GenBank/DDBJ whole genome shotgun (WGS) entry which is preliminary data.</text>
</comment>